<keyword evidence="1" id="KW-0472">Membrane</keyword>
<keyword evidence="1" id="KW-0812">Transmembrane</keyword>
<feature type="transmembrane region" description="Helical" evidence="1">
    <location>
        <begin position="293"/>
        <end position="311"/>
    </location>
</feature>
<feature type="transmembrane region" description="Helical" evidence="1">
    <location>
        <begin position="125"/>
        <end position="145"/>
    </location>
</feature>
<dbReference type="RefSeq" id="WP_265680244.1">
    <property type="nucleotide sequence ID" value="NZ_CP120863.1"/>
</dbReference>
<sequence>MTLNEPENGSNDKAGMLVFMAALGLPLLCGLVFFWPDRSIANVDDLFFVPWAMEFAESGRHWNSLLAVQFPGLENYHLQPRLHLIFAGLFFSVVGTDTTALLAFEFLCFALTNLVFVIVCLRLDLRLAAMFTPLLFAPLYVVTGFRLELTGALFFVSGLCVSLPLLCAAASRTRDNAGPGAVVSIFSKFLFGIAPLAAPSLFAWSLGAIAVIEIWRLAMRQAGLLRIVCEGFAALLLALAVFALSIDFEFAEFLEQFTFHASRSTGGGFNDEAILRAVLFAGASTLVFRHNRAAAAICAALAAGQFLAAFLHDKALIRNLAASMVFLIALDAVVGSRWLKAKATLFAILFLALSANFFSFYILSDRVENSEAVTAAYEKDLSDGKRVFVDETMAQHYLNQNTRGALAWTWGGTFPKGRPTSLLDLKKGDAWYVSEYTISGYLKGRHDVAEKVWPDPDYRRVLQFSCVLGRQSCNLPVERWRILRLERLEDGVSVKVFGDETTSRILPSPQ</sequence>
<organism evidence="2 3">
    <name type="scientific">Roseibium porphyridii</name>
    <dbReference type="NCBI Taxonomy" id="2866279"/>
    <lineage>
        <taxon>Bacteria</taxon>
        <taxon>Pseudomonadati</taxon>
        <taxon>Pseudomonadota</taxon>
        <taxon>Alphaproteobacteria</taxon>
        <taxon>Hyphomicrobiales</taxon>
        <taxon>Stappiaceae</taxon>
        <taxon>Roseibium</taxon>
    </lineage>
</organism>
<proteinExistence type="predicted"/>
<reference evidence="2 3" key="1">
    <citation type="submission" date="2023-03" db="EMBL/GenBank/DDBJ databases">
        <title>Roseibium porphyridii sp. nov. and Roseibium rhodosorbium sp. nov. isolated from marine algae, Porphyridium cruentum and Rhodosorus marinus, respectively.</title>
        <authorList>
            <person name="Lee M.W."/>
            <person name="Choi B.J."/>
            <person name="Lee J.K."/>
            <person name="Choi D.G."/>
            <person name="Baek J.H."/>
            <person name="Bayburt H."/>
            <person name="Kim J.M."/>
            <person name="Han D.M."/>
            <person name="Kim K.H."/>
            <person name="Jeon C.O."/>
        </authorList>
    </citation>
    <scope>NUCLEOTIDE SEQUENCE [LARGE SCALE GENOMIC DNA]</scope>
    <source>
        <strain evidence="2 3">KMA01</strain>
    </source>
</reference>
<dbReference type="Proteomes" id="UP001209803">
    <property type="component" value="Chromosome"/>
</dbReference>
<name>A0ABY8F2H1_9HYPH</name>
<evidence type="ECO:0000313" key="2">
    <source>
        <dbReference type="EMBL" id="WFE89683.1"/>
    </source>
</evidence>
<feature type="transmembrane region" description="Helical" evidence="1">
    <location>
        <begin position="14"/>
        <end position="35"/>
    </location>
</feature>
<evidence type="ECO:0000256" key="1">
    <source>
        <dbReference type="SAM" id="Phobius"/>
    </source>
</evidence>
<protein>
    <submittedName>
        <fullName evidence="2">Uncharacterized protein</fullName>
    </submittedName>
</protein>
<feature type="transmembrane region" description="Helical" evidence="1">
    <location>
        <begin position="86"/>
        <end position="119"/>
    </location>
</feature>
<feature type="transmembrane region" description="Helical" evidence="1">
    <location>
        <begin position="191"/>
        <end position="212"/>
    </location>
</feature>
<feature type="transmembrane region" description="Helical" evidence="1">
    <location>
        <begin position="345"/>
        <end position="363"/>
    </location>
</feature>
<evidence type="ECO:0000313" key="3">
    <source>
        <dbReference type="Proteomes" id="UP001209803"/>
    </source>
</evidence>
<feature type="transmembrane region" description="Helical" evidence="1">
    <location>
        <begin position="320"/>
        <end position="339"/>
    </location>
</feature>
<accession>A0ABY8F2H1</accession>
<gene>
    <name evidence="2" type="ORF">K1718_26605</name>
</gene>
<keyword evidence="3" id="KW-1185">Reference proteome</keyword>
<keyword evidence="1" id="KW-1133">Transmembrane helix</keyword>
<feature type="transmembrane region" description="Helical" evidence="1">
    <location>
        <begin position="224"/>
        <end position="246"/>
    </location>
</feature>
<dbReference type="EMBL" id="CP120863">
    <property type="protein sequence ID" value="WFE89683.1"/>
    <property type="molecule type" value="Genomic_DNA"/>
</dbReference>